<evidence type="ECO:0000256" key="2">
    <source>
        <dbReference type="SAM" id="MobiDB-lite"/>
    </source>
</evidence>
<dbReference type="Gene3D" id="3.30.760.10">
    <property type="entry name" value="RNA Cap, Translation Initiation Factor Eif4e"/>
    <property type="match status" value="1"/>
</dbReference>
<accession>A0A0F4YR34</accession>
<proteinExistence type="inferred from homology"/>
<evidence type="ECO:0008006" key="5">
    <source>
        <dbReference type="Google" id="ProtNLM"/>
    </source>
</evidence>
<comment type="similarity">
    <text evidence="1">Belongs to the UPF0696 family.</text>
</comment>
<name>A0A0F4YR34_RASE3</name>
<dbReference type="Pfam" id="PF08939">
    <property type="entry name" value="Bles03"/>
    <property type="match status" value="1"/>
</dbReference>
<evidence type="ECO:0000313" key="4">
    <source>
        <dbReference type="Proteomes" id="UP000053958"/>
    </source>
</evidence>
<dbReference type="InterPro" id="IPR023398">
    <property type="entry name" value="TIF_eIF4e-like"/>
</dbReference>
<comment type="caution">
    <text evidence="3">The sequence shown here is derived from an EMBL/GenBank/DDBJ whole genome shotgun (WGS) entry which is preliminary data.</text>
</comment>
<dbReference type="OrthoDB" id="10067381at2759"/>
<sequence>MADDWSAVEETISNDSSFYGDEEMKDSLEEKASAYDPLPYWSHIHPHQLSTIAHRNLTSSSSTAAAATAAEVSTAKSLASRRRHPHDGRTHCWQVTESVSEFLKRLPPSTTRAEDIGPWIHVRNPLDKTDYDATNIADLVAKGTDLLHSFENEKSRLEAEHEKKTTTTGTGTGKGRRTTAPLTRKLNALREQLKADIFAVARSAGVTTGKWMLFPTEDRVDEFWAVVAEATVKGELGVEAKVATKDEEAGGASAARLIAVYTQDFEDKDDIRRVLLKLVDLGLVNEDQRPIYYKCDAYTYLEIKSRNPYGLSASMFSSRDVLTGKI</sequence>
<evidence type="ECO:0000313" key="3">
    <source>
        <dbReference type="EMBL" id="KKA20301.1"/>
    </source>
</evidence>
<dbReference type="PANTHER" id="PTHR31977">
    <property type="entry name" value="UPF0696 PROTEIN C11ORF68"/>
    <property type="match status" value="1"/>
</dbReference>
<feature type="region of interest" description="Disordered" evidence="2">
    <location>
        <begin position="155"/>
        <end position="178"/>
    </location>
</feature>
<dbReference type="InterPro" id="IPR015034">
    <property type="entry name" value="Bles03"/>
</dbReference>
<dbReference type="PANTHER" id="PTHR31977:SF1">
    <property type="entry name" value="UPF0696 PROTEIN C11ORF68"/>
    <property type="match status" value="1"/>
</dbReference>
<dbReference type="SUPFAM" id="SSF55418">
    <property type="entry name" value="eIF4e-like"/>
    <property type="match status" value="1"/>
</dbReference>
<reference evidence="3 4" key="1">
    <citation type="submission" date="2015-04" db="EMBL/GenBank/DDBJ databases">
        <authorList>
            <person name="Heijne W.H."/>
            <person name="Fedorova N.D."/>
            <person name="Nierman W.C."/>
            <person name="Vollebregt A.W."/>
            <person name="Zhao Z."/>
            <person name="Wu L."/>
            <person name="Kumar M."/>
            <person name="Stam H."/>
            <person name="van den Berg M.A."/>
            <person name="Pel H.J."/>
        </authorList>
    </citation>
    <scope>NUCLEOTIDE SEQUENCE [LARGE SCALE GENOMIC DNA]</scope>
    <source>
        <strain evidence="3 4">CBS 393.64</strain>
    </source>
</reference>
<dbReference type="RefSeq" id="XP_013326913.1">
    <property type="nucleotide sequence ID" value="XM_013471459.1"/>
</dbReference>
<gene>
    <name evidence="3" type="ORF">T310_5669</name>
</gene>
<dbReference type="Proteomes" id="UP000053958">
    <property type="component" value="Unassembled WGS sequence"/>
</dbReference>
<dbReference type="AlphaFoldDB" id="A0A0F4YR34"/>
<protein>
    <recommendedName>
        <fullName evidence="5">DUF1917-domain-containing protein</fullName>
    </recommendedName>
</protein>
<dbReference type="GeneID" id="25318009"/>
<feature type="compositionally biased region" description="Basic and acidic residues" evidence="2">
    <location>
        <begin position="155"/>
        <end position="165"/>
    </location>
</feature>
<evidence type="ECO:0000256" key="1">
    <source>
        <dbReference type="ARBA" id="ARBA00010568"/>
    </source>
</evidence>
<dbReference type="EMBL" id="LASV01000273">
    <property type="protein sequence ID" value="KKA20301.1"/>
    <property type="molecule type" value="Genomic_DNA"/>
</dbReference>
<organism evidence="3 4">
    <name type="scientific">Rasamsonia emersonii (strain ATCC 16479 / CBS 393.64 / IMI 116815)</name>
    <dbReference type="NCBI Taxonomy" id="1408163"/>
    <lineage>
        <taxon>Eukaryota</taxon>
        <taxon>Fungi</taxon>
        <taxon>Dikarya</taxon>
        <taxon>Ascomycota</taxon>
        <taxon>Pezizomycotina</taxon>
        <taxon>Eurotiomycetes</taxon>
        <taxon>Eurotiomycetidae</taxon>
        <taxon>Eurotiales</taxon>
        <taxon>Trichocomaceae</taxon>
        <taxon>Rasamsonia</taxon>
    </lineage>
</organism>
<keyword evidence="4" id="KW-1185">Reference proteome</keyword>